<dbReference type="Gene3D" id="3.40.50.300">
    <property type="entry name" value="P-loop containing nucleotide triphosphate hydrolases"/>
    <property type="match status" value="1"/>
</dbReference>
<comment type="caution">
    <text evidence="3">The sequence shown here is derived from an EMBL/GenBank/DDBJ whole genome shotgun (WGS) entry which is preliminary data.</text>
</comment>
<dbReference type="InterPro" id="IPR036537">
    <property type="entry name" value="Adaptor_Cbl_N_dom_sf"/>
</dbReference>
<dbReference type="PANTHER" id="PTHR47691:SF3">
    <property type="entry name" value="HTH-TYPE TRANSCRIPTIONAL REGULATOR RV0890C-RELATED"/>
    <property type="match status" value="1"/>
</dbReference>
<keyword evidence="4" id="KW-1185">Reference proteome</keyword>
<dbReference type="EMBL" id="JARKIB010000104">
    <property type="protein sequence ID" value="KAJ7740103.1"/>
    <property type="molecule type" value="Genomic_DNA"/>
</dbReference>
<evidence type="ECO:0000313" key="4">
    <source>
        <dbReference type="Proteomes" id="UP001215598"/>
    </source>
</evidence>
<dbReference type="Gene3D" id="1.20.930.20">
    <property type="entry name" value="Adaptor protein Cbl, N-terminal domain"/>
    <property type="match status" value="1"/>
</dbReference>
<evidence type="ECO:0000313" key="3">
    <source>
        <dbReference type="EMBL" id="KAJ7740103.1"/>
    </source>
</evidence>
<dbReference type="InterPro" id="IPR027417">
    <property type="entry name" value="P-loop_NTPase"/>
</dbReference>
<gene>
    <name evidence="3" type="ORF">B0H16DRAFT_1694345</name>
</gene>
<dbReference type="InterPro" id="IPR049052">
    <property type="entry name" value="nSTAND1"/>
</dbReference>
<dbReference type="Gene3D" id="1.25.40.10">
    <property type="entry name" value="Tetratricopeptide repeat domain"/>
    <property type="match status" value="2"/>
</dbReference>
<feature type="domain" description="Novel STAND NTPase 1" evidence="2">
    <location>
        <begin position="208"/>
        <end position="348"/>
    </location>
</feature>
<dbReference type="SMART" id="SM00028">
    <property type="entry name" value="TPR"/>
    <property type="match status" value="3"/>
</dbReference>
<evidence type="ECO:0000259" key="2">
    <source>
        <dbReference type="Pfam" id="PF20703"/>
    </source>
</evidence>
<evidence type="ECO:0000256" key="1">
    <source>
        <dbReference type="SAM" id="MobiDB-lite"/>
    </source>
</evidence>
<feature type="region of interest" description="Disordered" evidence="1">
    <location>
        <begin position="1051"/>
        <end position="1070"/>
    </location>
</feature>
<dbReference type="AlphaFoldDB" id="A0AAD7IES7"/>
<dbReference type="Proteomes" id="UP001215598">
    <property type="component" value="Unassembled WGS sequence"/>
</dbReference>
<reference evidence="3" key="1">
    <citation type="submission" date="2023-03" db="EMBL/GenBank/DDBJ databases">
        <title>Massive genome expansion in bonnet fungi (Mycena s.s.) driven by repeated elements and novel gene families across ecological guilds.</title>
        <authorList>
            <consortium name="Lawrence Berkeley National Laboratory"/>
            <person name="Harder C.B."/>
            <person name="Miyauchi S."/>
            <person name="Viragh M."/>
            <person name="Kuo A."/>
            <person name="Thoen E."/>
            <person name="Andreopoulos B."/>
            <person name="Lu D."/>
            <person name="Skrede I."/>
            <person name="Drula E."/>
            <person name="Henrissat B."/>
            <person name="Morin E."/>
            <person name="Kohler A."/>
            <person name="Barry K."/>
            <person name="LaButti K."/>
            <person name="Morin E."/>
            <person name="Salamov A."/>
            <person name="Lipzen A."/>
            <person name="Mereny Z."/>
            <person name="Hegedus B."/>
            <person name="Baldrian P."/>
            <person name="Stursova M."/>
            <person name="Weitz H."/>
            <person name="Taylor A."/>
            <person name="Grigoriev I.V."/>
            <person name="Nagy L.G."/>
            <person name="Martin F."/>
            <person name="Kauserud H."/>
        </authorList>
    </citation>
    <scope>NUCLEOTIDE SEQUENCE</scope>
    <source>
        <strain evidence="3">CBHHK182m</strain>
    </source>
</reference>
<dbReference type="SUPFAM" id="SSF52540">
    <property type="entry name" value="P-loop containing nucleoside triphosphate hydrolases"/>
    <property type="match status" value="1"/>
</dbReference>
<protein>
    <recommendedName>
        <fullName evidence="2">Novel STAND NTPase 1 domain-containing protein</fullName>
    </recommendedName>
</protein>
<dbReference type="InterPro" id="IPR059179">
    <property type="entry name" value="MLKL-like_MCAfunc"/>
</dbReference>
<dbReference type="GO" id="GO:0007166">
    <property type="term" value="P:cell surface receptor signaling pathway"/>
    <property type="evidence" value="ECO:0007669"/>
    <property type="project" value="InterPro"/>
</dbReference>
<name>A0AAD7IES7_9AGAR</name>
<sequence length="1076" mass="120017">MPHQPTITEIRLNNISSCMAITANTLDFMATTLKISGLQAIVNTTQSLLKMICTIKQDKQECAELMEHTHSILNAIIGVYVKSDTGVELPPSTLNEIANFTQTLQKILTFVEAQQNGSKLKKLFRQGELSALLTDCKAGLQHGLGFFQIKYWDIISTARAMEEQAQISHQEVLSMIETTSSSDSASSISKISSDSYASSNSISMLPAEPQIFCGRESELADIIKHFNQGTPRLAILGAGGMGKTSLAKTVLHHEDIIIKYQGSRFFVACDTASSKVELAGLIGAHLGIQPGQDLTRAVVHHFSAGPPALLILDNLETVWEPVESRKEIEEFLSLLTDIANLALMITMRGIERPSKVQWSRPFLLPLPPLSQEAARQMFMDIADDGHPMDKVDQILGLTDNMPLSINLLAHMVGAEGCTAILLRWQKEQTSVISEGCDRRSNLELSISISLASPRMTSIPYSQELLSLLSILPDGLSDVELKQSDFTIKDILDCKKALLRTALAYTDEHKRLKALAPIREYTRKFLPPTNRMIGPLLKYFKELLKVYVIDGGKQSAAFCIERLTSNYTNILNVIQNGLQPGHPHLGDSICCTCDFNLFSEIISKGTVPLMDEAITVLPDAKDRHVKAYFMTRLLATQRFRTLPDPETMIAQTLEWFKNFNDPDLEALFYTSLGGYYLALDISRALSYCQKGLSVAKSHGNIRRQAAALNKLADIKRAMGDHIAGQFYAQETQRLAKILGTLQGEASGLYSEALCCVALGNYRQCLSLTIKAEDLLNQCGIQGDMNYVLMSCQAEVHVLKSEYSVACTIYNQLRQNYRGGWQFYEGTTLISLAEIEVLIRVPKDLIQERIEASQTIFGSTRNQRGLAICDAIQADLNLREGDMSDILFRKCLKYGWEKFAEVVSYCLERLADVNRWGAHYEPSWCIVFLAHSLKSKEKLGTHKALQFIGDVYHMENDEVTAVNLFTIALEGFTYMDVHRSRAECMIRLGDIAKKNGDTQKALELWGKARPLFEHSSQDKRAQDIDERVDSIMKEQHQNNLARLTELNVPAKKVEEVDKHSSDAEEGEVKEGHVELIAV</sequence>
<dbReference type="Pfam" id="PF20703">
    <property type="entry name" value="nSTAND1"/>
    <property type="match status" value="1"/>
</dbReference>
<accession>A0AAD7IES7</accession>
<dbReference type="CDD" id="cd21037">
    <property type="entry name" value="MLKL_NTD"/>
    <property type="match status" value="1"/>
</dbReference>
<dbReference type="PANTHER" id="PTHR47691">
    <property type="entry name" value="REGULATOR-RELATED"/>
    <property type="match status" value="1"/>
</dbReference>
<dbReference type="InterPro" id="IPR019734">
    <property type="entry name" value="TPR_rpt"/>
</dbReference>
<organism evidence="3 4">
    <name type="scientific">Mycena metata</name>
    <dbReference type="NCBI Taxonomy" id="1033252"/>
    <lineage>
        <taxon>Eukaryota</taxon>
        <taxon>Fungi</taxon>
        <taxon>Dikarya</taxon>
        <taxon>Basidiomycota</taxon>
        <taxon>Agaricomycotina</taxon>
        <taxon>Agaricomycetes</taxon>
        <taxon>Agaricomycetidae</taxon>
        <taxon>Agaricales</taxon>
        <taxon>Marasmiineae</taxon>
        <taxon>Mycenaceae</taxon>
        <taxon>Mycena</taxon>
    </lineage>
</organism>
<proteinExistence type="predicted"/>
<dbReference type="InterPro" id="IPR011990">
    <property type="entry name" value="TPR-like_helical_dom_sf"/>
</dbReference>
<dbReference type="SUPFAM" id="SSF48452">
    <property type="entry name" value="TPR-like"/>
    <property type="match status" value="2"/>
</dbReference>